<evidence type="ECO:0000313" key="6">
    <source>
        <dbReference type="Proteomes" id="UP000051574"/>
    </source>
</evidence>
<accession>A0A0T6B6T4</accession>
<dbReference type="AlphaFoldDB" id="A0A0T6B6T4"/>
<feature type="domain" description="NTR" evidence="4">
    <location>
        <begin position="1"/>
        <end position="113"/>
    </location>
</feature>
<evidence type="ECO:0000256" key="2">
    <source>
        <dbReference type="ARBA" id="ARBA00022525"/>
    </source>
</evidence>
<dbReference type="SMART" id="SM00643">
    <property type="entry name" value="C345C"/>
    <property type="match status" value="1"/>
</dbReference>
<sequence>MARVIKRLDEPEDEYTKGWAKYMMKVETIYKKARDSRIRKGTMTLVIPAVDLACKCPKIKANKAYLFLGREKDDSPTANLPGIIGVTQHSIAHEWKSEWDLRMRRFRRRARKCK</sequence>
<dbReference type="InterPro" id="IPR008993">
    <property type="entry name" value="TIMP-like_OB-fold"/>
</dbReference>
<evidence type="ECO:0000313" key="5">
    <source>
        <dbReference type="EMBL" id="KRT82961.1"/>
    </source>
</evidence>
<dbReference type="OrthoDB" id="5984158at2759"/>
<evidence type="ECO:0000256" key="1">
    <source>
        <dbReference type="ARBA" id="ARBA00004613"/>
    </source>
</evidence>
<evidence type="ECO:0000259" key="4">
    <source>
        <dbReference type="PROSITE" id="PS50189"/>
    </source>
</evidence>
<keyword evidence="2" id="KW-0964">Secreted</keyword>
<evidence type="ECO:0000256" key="3">
    <source>
        <dbReference type="ARBA" id="ARBA00023157"/>
    </source>
</evidence>
<organism evidence="5 6">
    <name type="scientific">Oryctes borbonicus</name>
    <dbReference type="NCBI Taxonomy" id="1629725"/>
    <lineage>
        <taxon>Eukaryota</taxon>
        <taxon>Metazoa</taxon>
        <taxon>Ecdysozoa</taxon>
        <taxon>Arthropoda</taxon>
        <taxon>Hexapoda</taxon>
        <taxon>Insecta</taxon>
        <taxon>Pterygota</taxon>
        <taxon>Neoptera</taxon>
        <taxon>Endopterygota</taxon>
        <taxon>Coleoptera</taxon>
        <taxon>Polyphaga</taxon>
        <taxon>Scarabaeiformia</taxon>
        <taxon>Scarabaeidae</taxon>
        <taxon>Dynastinae</taxon>
        <taxon>Oryctes</taxon>
    </lineage>
</organism>
<reference evidence="5 6" key="1">
    <citation type="submission" date="2015-09" db="EMBL/GenBank/DDBJ databases">
        <title>Draft genome of the scarab beetle Oryctes borbonicus.</title>
        <authorList>
            <person name="Meyer J.M."/>
            <person name="Markov G.V."/>
            <person name="Baskaran P."/>
            <person name="Herrmann M."/>
            <person name="Sommer R.J."/>
            <person name="Roedelsperger C."/>
        </authorList>
    </citation>
    <scope>NUCLEOTIDE SEQUENCE [LARGE SCALE GENOMIC DNA]</scope>
    <source>
        <strain evidence="5">OB123</strain>
        <tissue evidence="5">Whole animal</tissue>
    </source>
</reference>
<dbReference type="Proteomes" id="UP000051574">
    <property type="component" value="Unassembled WGS sequence"/>
</dbReference>
<comment type="caution">
    <text evidence="5">The sequence shown here is derived from an EMBL/GenBank/DDBJ whole genome shotgun (WGS) entry which is preliminary data.</text>
</comment>
<dbReference type="PROSITE" id="PS50189">
    <property type="entry name" value="NTR"/>
    <property type="match status" value="1"/>
</dbReference>
<gene>
    <name evidence="5" type="ORF">AMK59_3392</name>
</gene>
<dbReference type="GO" id="GO:0005576">
    <property type="term" value="C:extracellular region"/>
    <property type="evidence" value="ECO:0007669"/>
    <property type="project" value="UniProtKB-SubCell"/>
</dbReference>
<keyword evidence="6" id="KW-1185">Reference proteome</keyword>
<comment type="subcellular location">
    <subcellularLocation>
        <location evidence="1">Secreted</location>
    </subcellularLocation>
</comment>
<dbReference type="SUPFAM" id="SSF50242">
    <property type="entry name" value="TIMP-like"/>
    <property type="match status" value="1"/>
</dbReference>
<protein>
    <recommendedName>
        <fullName evidence="4">NTR domain-containing protein</fullName>
    </recommendedName>
</protein>
<dbReference type="EMBL" id="LJIG01009497">
    <property type="protein sequence ID" value="KRT82961.1"/>
    <property type="molecule type" value="Genomic_DNA"/>
</dbReference>
<dbReference type="InterPro" id="IPR018933">
    <property type="entry name" value="Netrin_module_non-TIMP"/>
</dbReference>
<keyword evidence="3" id="KW-1015">Disulfide bond</keyword>
<proteinExistence type="predicted"/>
<dbReference type="Pfam" id="PF01759">
    <property type="entry name" value="NTR"/>
    <property type="match status" value="1"/>
</dbReference>
<name>A0A0T6B6T4_9SCAR</name>
<dbReference type="InterPro" id="IPR001134">
    <property type="entry name" value="Netrin_domain"/>
</dbReference>
<dbReference type="Gene3D" id="2.40.50.120">
    <property type="match status" value="1"/>
</dbReference>